<dbReference type="VEuPathDB" id="TriTrypDB:TcCLB.509693.60"/>
<feature type="compositionally biased region" description="Basic and acidic residues" evidence="1">
    <location>
        <begin position="229"/>
        <end position="247"/>
    </location>
</feature>
<dbReference type="VEuPathDB" id="TriTrypDB:TCDM_05591"/>
<dbReference type="VEuPathDB" id="TriTrypDB:TCSYLVIO_008240"/>
<keyword evidence="2" id="KW-0472">Membrane</keyword>
<dbReference type="EMBL" id="PRFA01000102">
    <property type="protein sequence ID" value="PWU87080.1"/>
    <property type="molecule type" value="Genomic_DNA"/>
</dbReference>
<keyword evidence="2" id="KW-1133">Transmembrane helix</keyword>
<dbReference type="VEuPathDB" id="TriTrypDB:ECC02_007664"/>
<dbReference type="Proteomes" id="UP000246121">
    <property type="component" value="Unassembled WGS sequence"/>
</dbReference>
<evidence type="ECO:0000313" key="5">
    <source>
        <dbReference type="Proteomes" id="UP000246121"/>
    </source>
</evidence>
<dbReference type="VEuPathDB" id="TriTrypDB:C4B63_79g52"/>
<dbReference type="AlphaFoldDB" id="A0A2V2UVK4"/>
<comment type="caution">
    <text evidence="4">The sequence shown here is derived from an EMBL/GenBank/DDBJ whole genome shotgun (WGS) entry which is preliminary data.</text>
</comment>
<accession>A0A2V2UVK4</accession>
<name>A0A2V2UVK4_TRYCR</name>
<feature type="region of interest" description="Disordered" evidence="1">
    <location>
        <begin position="227"/>
        <end position="247"/>
    </location>
</feature>
<evidence type="ECO:0000256" key="1">
    <source>
        <dbReference type="SAM" id="MobiDB-lite"/>
    </source>
</evidence>
<keyword evidence="2" id="KW-0812">Transmembrane</keyword>
<proteinExistence type="predicted"/>
<sequence length="247" mass="29073">MKRQKGLMYVHCRARLAAAAFGSSSSSGDDFSSAAFTGDDCGEHARREFTRTQHVADTTDTFSSSSTVNSRPTIDTYRSMSSEELETLLRTREKQVQQLRAIYENFHYEADKRFRTMVFDYHEKAMNLSQVHGKMQLGSLQISREALVKLREQQEMYSRDHRLMVAICTLFTFVFWVWVQRHYVRHEDLFGDESQLRIPKNHRSVTGMGSYNENLFGSAKRSARNMETSWEREVRERRERQEREIRQ</sequence>
<dbReference type="VEuPathDB" id="TriTrypDB:C4B63_102g42"/>
<dbReference type="VEuPathDB" id="TriTrypDB:C3747_99g145"/>
<dbReference type="EMBL" id="PRFA01000079">
    <property type="protein sequence ID" value="PWU88159.1"/>
    <property type="molecule type" value="Genomic_DNA"/>
</dbReference>
<dbReference type="VEuPathDB" id="TriTrypDB:TcG_06921"/>
<dbReference type="VEuPathDB" id="TriTrypDB:Tc_MARK_1675"/>
<organism evidence="4 5">
    <name type="scientific">Trypanosoma cruzi</name>
    <dbReference type="NCBI Taxonomy" id="5693"/>
    <lineage>
        <taxon>Eukaryota</taxon>
        <taxon>Discoba</taxon>
        <taxon>Euglenozoa</taxon>
        <taxon>Kinetoplastea</taxon>
        <taxon>Metakinetoplastina</taxon>
        <taxon>Trypanosomatida</taxon>
        <taxon>Trypanosomatidae</taxon>
        <taxon>Trypanosoma</taxon>
        <taxon>Schizotrypanum</taxon>
    </lineage>
</organism>
<protein>
    <recommendedName>
        <fullName evidence="6">Transmembrane protein</fullName>
    </recommendedName>
</protein>
<dbReference type="VEuPathDB" id="TriTrypDB:BCY84_11442"/>
<dbReference type="VEuPathDB" id="TriTrypDB:TcBrA4_0046510"/>
<dbReference type="VEuPathDB" id="TriTrypDB:TcCLB.506457.20"/>
<dbReference type="VEuPathDB" id="TriTrypDB:TcYC6_0023290"/>
<evidence type="ECO:0000256" key="2">
    <source>
        <dbReference type="SAM" id="Phobius"/>
    </source>
</evidence>
<gene>
    <name evidence="3" type="ORF">C4B63_102g42</name>
    <name evidence="4" type="ORF">C4B63_79g52</name>
</gene>
<evidence type="ECO:0008006" key="6">
    <source>
        <dbReference type="Google" id="ProtNLM"/>
    </source>
</evidence>
<dbReference type="VEuPathDB" id="TriTrypDB:TcCL_ESM12578"/>
<evidence type="ECO:0000313" key="3">
    <source>
        <dbReference type="EMBL" id="PWU87080.1"/>
    </source>
</evidence>
<feature type="transmembrane region" description="Helical" evidence="2">
    <location>
        <begin position="163"/>
        <end position="179"/>
    </location>
</feature>
<evidence type="ECO:0000313" key="4">
    <source>
        <dbReference type="EMBL" id="PWU88159.1"/>
    </source>
</evidence>
<reference evidence="4 5" key="1">
    <citation type="journal article" date="2018" name="Microb. Genom.">
        <title>Expanding an expanded genome: long-read sequencing of Trypanosoma cruzi.</title>
        <authorList>
            <person name="Berna L."/>
            <person name="Rodriguez M."/>
            <person name="Chiribao M.L."/>
            <person name="Parodi-Talice A."/>
            <person name="Pita S."/>
            <person name="Rijo G."/>
            <person name="Alvarez-Valin F."/>
            <person name="Robello C."/>
        </authorList>
    </citation>
    <scope>NUCLEOTIDE SEQUENCE [LARGE SCALE GENOMIC DNA]</scope>
    <source>
        <strain evidence="4 5">Dm28c</strain>
    </source>
</reference>